<organism evidence="2 3">
    <name type="scientific">Folsomia candida</name>
    <name type="common">Springtail</name>
    <dbReference type="NCBI Taxonomy" id="158441"/>
    <lineage>
        <taxon>Eukaryota</taxon>
        <taxon>Metazoa</taxon>
        <taxon>Ecdysozoa</taxon>
        <taxon>Arthropoda</taxon>
        <taxon>Hexapoda</taxon>
        <taxon>Collembola</taxon>
        <taxon>Entomobryomorpha</taxon>
        <taxon>Isotomoidea</taxon>
        <taxon>Isotomidae</taxon>
        <taxon>Proisotominae</taxon>
        <taxon>Folsomia</taxon>
    </lineage>
</organism>
<feature type="compositionally biased region" description="Polar residues" evidence="1">
    <location>
        <begin position="340"/>
        <end position="349"/>
    </location>
</feature>
<dbReference type="EMBL" id="LNIX01000068">
    <property type="protein sequence ID" value="OXA36926.1"/>
    <property type="molecule type" value="Genomic_DNA"/>
</dbReference>
<accession>A0A226CY12</accession>
<sequence length="349" mass="39182">MADLTKNFKKFFVEFTEEKTVAAVPTTWIFEEDGTVKCRWPKKFGPNCLDLIKEPNSLPRENWKNLPVRVFQALCSDDYDIANSNVDTARLQSDIESEPSTPKVAIGQRKRYKTKTKSCNLSNSTSPYQLKWPDEESFSHLIEPPTSSGEILGLEKNSTSDSESIPGPSSEIIQFYPDPDDLSSAVQVEIQNWDTSQPPAKVGAIAASENESTDEKIFNVPVKSEEELLQLESFITSAELKKKLFKKIVRVGGLDVHDTTIRVLSEIFGQQVAEKTSLTGKSNEFALNKLGIFNIVIDAILKNPRCSSNTKKDVEIDARKWFSNAKDRDGGRERRRENKSSAGPRTNQQ</sequence>
<feature type="compositionally biased region" description="Basic and acidic residues" evidence="1">
    <location>
        <begin position="325"/>
        <end position="339"/>
    </location>
</feature>
<gene>
    <name evidence="2" type="ORF">Fcan01_28310</name>
</gene>
<evidence type="ECO:0000313" key="2">
    <source>
        <dbReference type="EMBL" id="OXA36926.1"/>
    </source>
</evidence>
<dbReference type="PANTHER" id="PTHR34153:SF2">
    <property type="entry name" value="SI:CH211-262H13.3-RELATED"/>
    <property type="match status" value="1"/>
</dbReference>
<reference evidence="2 3" key="1">
    <citation type="submission" date="2015-12" db="EMBL/GenBank/DDBJ databases">
        <title>The genome of Folsomia candida.</title>
        <authorList>
            <person name="Faddeeva A."/>
            <person name="Derks M.F."/>
            <person name="Anvar Y."/>
            <person name="Smit S."/>
            <person name="Van Straalen N."/>
            <person name="Roelofs D."/>
        </authorList>
    </citation>
    <scope>NUCLEOTIDE SEQUENCE [LARGE SCALE GENOMIC DNA]</scope>
    <source>
        <strain evidence="2 3">VU population</strain>
        <tissue evidence="2">Whole body</tissue>
    </source>
</reference>
<protein>
    <submittedName>
        <fullName evidence="2">Uncharacterized protein</fullName>
    </submittedName>
</protein>
<dbReference type="PANTHER" id="PTHR34153">
    <property type="entry name" value="SI:CH211-262H13.3-RELATED-RELATED"/>
    <property type="match status" value="1"/>
</dbReference>
<dbReference type="OrthoDB" id="6609483at2759"/>
<comment type="caution">
    <text evidence="2">The sequence shown here is derived from an EMBL/GenBank/DDBJ whole genome shotgun (WGS) entry which is preliminary data.</text>
</comment>
<proteinExistence type="predicted"/>
<dbReference type="AlphaFoldDB" id="A0A226CY12"/>
<evidence type="ECO:0000256" key="1">
    <source>
        <dbReference type="SAM" id="MobiDB-lite"/>
    </source>
</evidence>
<name>A0A226CY12_FOLCA</name>
<keyword evidence="3" id="KW-1185">Reference proteome</keyword>
<feature type="region of interest" description="Disordered" evidence="1">
    <location>
        <begin position="325"/>
        <end position="349"/>
    </location>
</feature>
<evidence type="ECO:0000313" key="3">
    <source>
        <dbReference type="Proteomes" id="UP000198287"/>
    </source>
</evidence>
<dbReference type="Proteomes" id="UP000198287">
    <property type="component" value="Unassembled WGS sequence"/>
</dbReference>